<feature type="region of interest" description="Disordered" evidence="1">
    <location>
        <begin position="1"/>
        <end position="31"/>
    </location>
</feature>
<dbReference type="SMART" id="SM00637">
    <property type="entry name" value="CBD_II"/>
    <property type="match status" value="1"/>
</dbReference>
<dbReference type="SUPFAM" id="SSF49384">
    <property type="entry name" value="Carbohydrate-binding domain"/>
    <property type="match status" value="1"/>
</dbReference>
<name>A0ABV7Q1B7_9ACTN</name>
<proteinExistence type="predicted"/>
<dbReference type="InterPro" id="IPR008965">
    <property type="entry name" value="CBM2/CBM3_carb-bd_dom_sf"/>
</dbReference>
<dbReference type="InterPro" id="IPR001919">
    <property type="entry name" value="CBD2"/>
</dbReference>
<evidence type="ECO:0000313" key="3">
    <source>
        <dbReference type="EMBL" id="MFC3494634.1"/>
    </source>
</evidence>
<keyword evidence="4" id="KW-1185">Reference proteome</keyword>
<gene>
    <name evidence="3" type="ORF">ACFO8M_19290</name>
</gene>
<dbReference type="Proteomes" id="UP001595712">
    <property type="component" value="Unassembled WGS sequence"/>
</dbReference>
<dbReference type="Gene3D" id="2.60.40.290">
    <property type="match status" value="1"/>
</dbReference>
<reference evidence="4" key="1">
    <citation type="journal article" date="2019" name="Int. J. Syst. Evol. Microbiol.">
        <title>The Global Catalogue of Microorganisms (GCM) 10K type strain sequencing project: providing services to taxonomists for standard genome sequencing and annotation.</title>
        <authorList>
            <consortium name="The Broad Institute Genomics Platform"/>
            <consortium name="The Broad Institute Genome Sequencing Center for Infectious Disease"/>
            <person name="Wu L."/>
            <person name="Ma J."/>
        </authorList>
    </citation>
    <scope>NUCLEOTIDE SEQUENCE [LARGE SCALE GENOMIC DNA]</scope>
    <source>
        <strain evidence="4">CGMCC 4.7396</strain>
    </source>
</reference>
<organism evidence="3 4">
    <name type="scientific">Glycomyces rhizosphaerae</name>
    <dbReference type="NCBI Taxonomy" id="2054422"/>
    <lineage>
        <taxon>Bacteria</taxon>
        <taxon>Bacillati</taxon>
        <taxon>Actinomycetota</taxon>
        <taxon>Actinomycetes</taxon>
        <taxon>Glycomycetales</taxon>
        <taxon>Glycomycetaceae</taxon>
        <taxon>Glycomyces</taxon>
    </lineage>
</organism>
<dbReference type="PROSITE" id="PS51173">
    <property type="entry name" value="CBM2"/>
    <property type="match status" value="1"/>
</dbReference>
<evidence type="ECO:0000313" key="4">
    <source>
        <dbReference type="Proteomes" id="UP001595712"/>
    </source>
</evidence>
<dbReference type="EMBL" id="JBHRWO010000020">
    <property type="protein sequence ID" value="MFC3494634.1"/>
    <property type="molecule type" value="Genomic_DNA"/>
</dbReference>
<accession>A0ABV7Q1B7</accession>
<evidence type="ECO:0000259" key="2">
    <source>
        <dbReference type="PROSITE" id="PS51173"/>
    </source>
</evidence>
<dbReference type="RefSeq" id="WP_387978943.1">
    <property type="nucleotide sequence ID" value="NZ_JBHRWO010000020.1"/>
</dbReference>
<evidence type="ECO:0000256" key="1">
    <source>
        <dbReference type="SAM" id="MobiDB-lite"/>
    </source>
</evidence>
<feature type="domain" description="CBM2" evidence="2">
    <location>
        <begin position="20"/>
        <end position="122"/>
    </location>
</feature>
<sequence>MLTQTNSSPDCGGTGEEPTTPPPTGGCTAAVTVVGDWGSGWQGRVNVTAGAAGLNGWTLKWTWPGSQAITSAWNTEWSQSGAAVTAGDVGWNGSVAAGQSREAFGFVASGPSAVPQVTCTSG</sequence>
<dbReference type="Pfam" id="PF00553">
    <property type="entry name" value="CBM_2"/>
    <property type="match status" value="1"/>
</dbReference>
<protein>
    <submittedName>
        <fullName evidence="3">Cellulose binding domain-containing protein</fullName>
    </submittedName>
</protein>
<comment type="caution">
    <text evidence="3">The sequence shown here is derived from an EMBL/GenBank/DDBJ whole genome shotgun (WGS) entry which is preliminary data.</text>
</comment>
<dbReference type="InterPro" id="IPR012291">
    <property type="entry name" value="CBM2_carb-bd_dom_sf"/>
</dbReference>